<organism evidence="1 2">
    <name type="scientific">Papaver atlanticum</name>
    <dbReference type="NCBI Taxonomy" id="357466"/>
    <lineage>
        <taxon>Eukaryota</taxon>
        <taxon>Viridiplantae</taxon>
        <taxon>Streptophyta</taxon>
        <taxon>Embryophyta</taxon>
        <taxon>Tracheophyta</taxon>
        <taxon>Spermatophyta</taxon>
        <taxon>Magnoliopsida</taxon>
        <taxon>Ranunculales</taxon>
        <taxon>Papaveraceae</taxon>
        <taxon>Papaveroideae</taxon>
        <taxon>Papaver</taxon>
    </lineage>
</organism>
<evidence type="ECO:0000313" key="1">
    <source>
        <dbReference type="EMBL" id="KAI3946964.1"/>
    </source>
</evidence>
<evidence type="ECO:0000313" key="2">
    <source>
        <dbReference type="Proteomes" id="UP001202328"/>
    </source>
</evidence>
<reference evidence="1" key="1">
    <citation type="submission" date="2022-04" db="EMBL/GenBank/DDBJ databases">
        <title>A functionally conserved STORR gene fusion in Papaver species that diverged 16.8 million years ago.</title>
        <authorList>
            <person name="Catania T."/>
        </authorList>
    </citation>
    <scope>NUCLEOTIDE SEQUENCE</scope>
    <source>
        <strain evidence="1">S-188037</strain>
    </source>
</reference>
<keyword evidence="2" id="KW-1185">Reference proteome</keyword>
<dbReference type="Proteomes" id="UP001202328">
    <property type="component" value="Unassembled WGS sequence"/>
</dbReference>
<proteinExistence type="predicted"/>
<accession>A0AAD4XTT9</accession>
<dbReference type="EMBL" id="JAJJMB010003633">
    <property type="protein sequence ID" value="KAI3946964.1"/>
    <property type="molecule type" value="Genomic_DNA"/>
</dbReference>
<gene>
    <name evidence="1" type="ORF">MKW98_003527</name>
</gene>
<name>A0AAD4XTT9_9MAGN</name>
<sequence length="85" mass="9646">MSRSVRRHCLPYHQRKQSGKQYCVFQGKLERVCKGLEVKRAATRLYSYVLADGLANAVKLPVGAYVFPGTAIKSDHGTRLFNYIK</sequence>
<dbReference type="AlphaFoldDB" id="A0AAD4XTT9"/>
<protein>
    <submittedName>
        <fullName evidence="1">Uncharacterized protein</fullName>
    </submittedName>
</protein>
<comment type="caution">
    <text evidence="1">The sequence shown here is derived from an EMBL/GenBank/DDBJ whole genome shotgun (WGS) entry which is preliminary data.</text>
</comment>